<gene>
    <name evidence="5" type="ORF">OYT1_ch2418</name>
</gene>
<evidence type="ECO:0000256" key="3">
    <source>
        <dbReference type="ARBA" id="ARBA00023237"/>
    </source>
</evidence>
<comment type="similarity">
    <text evidence="2">Belongs to the transglycosylase Slt family.</text>
</comment>
<dbReference type="InterPro" id="IPR000189">
    <property type="entry name" value="Transglyc_AS"/>
</dbReference>
<keyword evidence="3" id="KW-0472">Membrane</keyword>
<evidence type="ECO:0000256" key="2">
    <source>
        <dbReference type="ARBA" id="ARBA00007734"/>
    </source>
</evidence>
<dbReference type="PANTHER" id="PTHR37423:SF2">
    <property type="entry name" value="MEMBRANE-BOUND LYTIC MUREIN TRANSGLYCOSYLASE C"/>
    <property type="match status" value="1"/>
</dbReference>
<evidence type="ECO:0000259" key="4">
    <source>
        <dbReference type="SMART" id="SM00062"/>
    </source>
</evidence>
<dbReference type="KEGG" id="fam:OYT1_ch2418"/>
<dbReference type="RefSeq" id="WP_084611979.1">
    <property type="nucleotide sequence ID" value="NZ_AP018738.1"/>
</dbReference>
<dbReference type="SMART" id="SM00062">
    <property type="entry name" value="PBPb"/>
    <property type="match status" value="1"/>
</dbReference>
<keyword evidence="6" id="KW-1185">Reference proteome</keyword>
<dbReference type="GO" id="GO:0008933">
    <property type="term" value="F:peptidoglycan lytic transglycosylase activity"/>
    <property type="evidence" value="ECO:0007669"/>
    <property type="project" value="InterPro"/>
</dbReference>
<dbReference type="SUPFAM" id="SSF53850">
    <property type="entry name" value="Periplasmic binding protein-like II"/>
    <property type="match status" value="1"/>
</dbReference>
<dbReference type="EMBL" id="AP018738">
    <property type="protein sequence ID" value="BBE51931.1"/>
    <property type="molecule type" value="Genomic_DNA"/>
</dbReference>
<dbReference type="PROSITE" id="PS00922">
    <property type="entry name" value="TRANSGLYCOSYLASE"/>
    <property type="match status" value="1"/>
</dbReference>
<dbReference type="GO" id="GO:0009279">
    <property type="term" value="C:cell outer membrane"/>
    <property type="evidence" value="ECO:0007669"/>
    <property type="project" value="UniProtKB-SubCell"/>
</dbReference>
<comment type="subcellular location">
    <subcellularLocation>
        <location evidence="1">Cell outer membrane</location>
        <topology evidence="1">Peripheral membrane protein</topology>
    </subcellularLocation>
</comment>
<accession>A0A2Z6GE84</accession>
<dbReference type="GO" id="GO:0000270">
    <property type="term" value="P:peptidoglycan metabolic process"/>
    <property type="evidence" value="ECO:0007669"/>
    <property type="project" value="InterPro"/>
</dbReference>
<evidence type="ECO:0000256" key="1">
    <source>
        <dbReference type="ARBA" id="ARBA00004339"/>
    </source>
</evidence>
<dbReference type="Proteomes" id="UP000033070">
    <property type="component" value="Chromosome"/>
</dbReference>
<dbReference type="InterPro" id="IPR023346">
    <property type="entry name" value="Lysozyme-like_dom_sf"/>
</dbReference>
<evidence type="ECO:0000313" key="6">
    <source>
        <dbReference type="Proteomes" id="UP000033070"/>
    </source>
</evidence>
<reference evidence="5 6" key="1">
    <citation type="submission" date="2018-06" db="EMBL/GenBank/DDBJ databases">
        <title>OYT1 Genome Sequencing.</title>
        <authorList>
            <person name="Kato S."/>
            <person name="Itoh T."/>
            <person name="Ohkuma M."/>
        </authorList>
    </citation>
    <scope>NUCLEOTIDE SEQUENCE [LARGE SCALE GENOMIC DNA]</scope>
    <source>
        <strain evidence="5 6">OYT1</strain>
    </source>
</reference>
<name>A0A2Z6GE84_9PROT</name>
<dbReference type="Gene3D" id="3.40.190.10">
    <property type="entry name" value="Periplasmic binding protein-like II"/>
    <property type="match status" value="2"/>
</dbReference>
<dbReference type="SUPFAM" id="SSF53955">
    <property type="entry name" value="Lysozyme-like"/>
    <property type="match status" value="1"/>
</dbReference>
<dbReference type="InterPro" id="IPR008258">
    <property type="entry name" value="Transglycosylase_SLT_dom_1"/>
</dbReference>
<dbReference type="CDD" id="cd13403">
    <property type="entry name" value="MLTF-like"/>
    <property type="match status" value="1"/>
</dbReference>
<dbReference type="PANTHER" id="PTHR37423">
    <property type="entry name" value="SOLUBLE LYTIC MUREIN TRANSGLYCOSYLASE-RELATED"/>
    <property type="match status" value="1"/>
</dbReference>
<evidence type="ECO:0000313" key="5">
    <source>
        <dbReference type="EMBL" id="BBE51931.1"/>
    </source>
</evidence>
<feature type="domain" description="Solute-binding protein family 3/N-terminal" evidence="4">
    <location>
        <begin position="35"/>
        <end position="238"/>
    </location>
</feature>
<protein>
    <submittedName>
        <fullName evidence="5">Transglycosylase, Slt family</fullName>
    </submittedName>
</protein>
<dbReference type="InterPro" id="IPR001638">
    <property type="entry name" value="Solute-binding_3/MltF_N"/>
</dbReference>
<dbReference type="AlphaFoldDB" id="A0A2Z6GE84"/>
<dbReference type="NCBIfam" id="NF008112">
    <property type="entry name" value="PRK10859.1"/>
    <property type="match status" value="1"/>
</dbReference>
<dbReference type="OrthoDB" id="9815002at2"/>
<dbReference type="Gene3D" id="1.10.530.10">
    <property type="match status" value="1"/>
</dbReference>
<sequence>MLSALIFLSGCAPDNPSKHTAPDPQAMIVTIPDARVGAKADFEHELIDLFAERFNIKVKLYELPAGKAKAALLAHKAHLATGLDLNGSYRFKVGPVYRSAHLQVLCGTSSPQNVDELVNLPLAVVAGSAEETILRDAQRKQPLLSWESRKGVLQPALLDEVLSGELECTLASEHLVSKLRNLHPGIDPAFEIGKPIEFIWALPNDADPSLLAKIETFFAEIKQDGTLRNLLDRNFRTQENYLSPQEAANFIVMTETVLPRYRKLFQNAERVSGIGWQLVASIAFHESKWDPLATSPTNVRGMMMLTEDTAARMHVSNRLDAKQSTLGGVRYLKMLRSRLPASIEEPDRTWFALAAYNQGIAHLEDARVLAQRRGLNPNFWANVKQMLPLLANPDVYPTLKFGYARGGEAVFMVEQIRQYSGILMDLTSEAESDVGPDHTSILPHFYGPLDSIEGLPKMD</sequence>
<dbReference type="Pfam" id="PF01464">
    <property type="entry name" value="SLT"/>
    <property type="match status" value="1"/>
</dbReference>
<organism evidence="5 6">
    <name type="scientific">Ferriphaselus amnicola</name>
    <dbReference type="NCBI Taxonomy" id="1188319"/>
    <lineage>
        <taxon>Bacteria</taxon>
        <taxon>Pseudomonadati</taxon>
        <taxon>Pseudomonadota</taxon>
        <taxon>Betaproteobacteria</taxon>
        <taxon>Nitrosomonadales</taxon>
        <taxon>Gallionellaceae</taxon>
        <taxon>Ferriphaselus</taxon>
    </lineage>
</organism>
<keyword evidence="3" id="KW-0998">Cell outer membrane</keyword>
<proteinExistence type="inferred from homology"/>